<dbReference type="RefSeq" id="WP_216034053.1">
    <property type="nucleotide sequence ID" value="NZ_JAHKNG010000030.1"/>
</dbReference>
<gene>
    <name evidence="1" type="ORF">KNW02_14780</name>
</gene>
<comment type="caution">
    <text evidence="1">The sequence shown here is derived from an EMBL/GenBank/DDBJ whole genome shotgun (WGS) entry which is preliminary data.</text>
</comment>
<keyword evidence="2" id="KW-1185">Reference proteome</keyword>
<name>A0ABS6ALD4_9RHOB</name>
<evidence type="ECO:0008006" key="3">
    <source>
        <dbReference type="Google" id="ProtNLM"/>
    </source>
</evidence>
<sequence length="176" mass="20081">MMIAEEQPWSRPQTCIIPNRPGDRAEQPIFTSLGQAVSDWEGVNAAAAALYRALLDREHCGDLNAAAVEKFDNVNNVHQRAKQLKDQWERFFATTFVGGKEEAQNLRQELTDLMTAYRGWAERRNDLAHGYVTQAEGPDYQREDQPIITTYALCPSHARTAKWPHSEPEYNSRYAD</sequence>
<organism evidence="1 2">
    <name type="scientific">Paracoccus marinaquae</name>
    <dbReference type="NCBI Taxonomy" id="2841926"/>
    <lineage>
        <taxon>Bacteria</taxon>
        <taxon>Pseudomonadati</taxon>
        <taxon>Pseudomonadota</taxon>
        <taxon>Alphaproteobacteria</taxon>
        <taxon>Rhodobacterales</taxon>
        <taxon>Paracoccaceae</taxon>
        <taxon>Paracoccus</taxon>
    </lineage>
</organism>
<dbReference type="Proteomes" id="UP001166191">
    <property type="component" value="Unassembled WGS sequence"/>
</dbReference>
<dbReference type="EMBL" id="JAHKNG010000030">
    <property type="protein sequence ID" value="MBU3031383.1"/>
    <property type="molecule type" value="Genomic_DNA"/>
</dbReference>
<protein>
    <recommendedName>
        <fullName evidence="3">Apea-like HEPN domain-containing protein</fullName>
    </recommendedName>
</protein>
<proteinExistence type="predicted"/>
<accession>A0ABS6ALD4</accession>
<reference evidence="1" key="1">
    <citation type="submission" date="2021-06" db="EMBL/GenBank/DDBJ databases">
        <title>Paracoccus bacterium XHP0099 sp. nov., isolated from the surface waters of the Yellow Sea.</title>
        <authorList>
            <person name="Xue H."/>
            <person name="Zhang D."/>
        </authorList>
    </citation>
    <scope>NUCLEOTIDE SEQUENCE</scope>
    <source>
        <strain evidence="1">XHP0099</strain>
    </source>
</reference>
<evidence type="ECO:0000313" key="1">
    <source>
        <dbReference type="EMBL" id="MBU3031383.1"/>
    </source>
</evidence>
<evidence type="ECO:0000313" key="2">
    <source>
        <dbReference type="Proteomes" id="UP001166191"/>
    </source>
</evidence>